<dbReference type="PROSITE" id="PS01117">
    <property type="entry name" value="HTH_MARR_1"/>
    <property type="match status" value="1"/>
</dbReference>
<dbReference type="PRINTS" id="PR00598">
    <property type="entry name" value="HTHMARR"/>
</dbReference>
<comment type="caution">
    <text evidence="5">The sequence shown here is derived from an EMBL/GenBank/DDBJ whole genome shotgun (WGS) entry which is preliminary data.</text>
</comment>
<feature type="domain" description="HTH marR-type" evidence="4">
    <location>
        <begin position="7"/>
        <end position="139"/>
    </location>
</feature>
<keyword evidence="2" id="KW-0238">DNA-binding</keyword>
<proteinExistence type="predicted"/>
<dbReference type="PROSITE" id="PS50995">
    <property type="entry name" value="HTH_MARR_2"/>
    <property type="match status" value="1"/>
</dbReference>
<dbReference type="Pfam" id="PF12802">
    <property type="entry name" value="MarR_2"/>
    <property type="match status" value="1"/>
</dbReference>
<evidence type="ECO:0000313" key="6">
    <source>
        <dbReference type="Proteomes" id="UP000194360"/>
    </source>
</evidence>
<evidence type="ECO:0000256" key="3">
    <source>
        <dbReference type="ARBA" id="ARBA00023163"/>
    </source>
</evidence>
<dbReference type="InterPro" id="IPR000835">
    <property type="entry name" value="HTH_MarR-typ"/>
</dbReference>
<dbReference type="GO" id="GO:0003700">
    <property type="term" value="F:DNA-binding transcription factor activity"/>
    <property type="evidence" value="ECO:0007669"/>
    <property type="project" value="InterPro"/>
</dbReference>
<dbReference type="PANTHER" id="PTHR33164:SF103">
    <property type="entry name" value="REGULATORY PROTEIN MARR"/>
    <property type="match status" value="1"/>
</dbReference>
<evidence type="ECO:0000313" key="5">
    <source>
        <dbReference type="EMBL" id="OSY34940.1"/>
    </source>
</evidence>
<dbReference type="EMBL" id="MIGB01000061">
    <property type="protein sequence ID" value="OSY34940.1"/>
    <property type="molecule type" value="Genomic_DNA"/>
</dbReference>
<dbReference type="GO" id="GO:0006950">
    <property type="term" value="P:response to stress"/>
    <property type="evidence" value="ECO:0007669"/>
    <property type="project" value="TreeGrafter"/>
</dbReference>
<keyword evidence="6" id="KW-1185">Reference proteome</keyword>
<dbReference type="InterPro" id="IPR036390">
    <property type="entry name" value="WH_DNA-bd_sf"/>
</dbReference>
<evidence type="ECO:0000256" key="2">
    <source>
        <dbReference type="ARBA" id="ARBA00023125"/>
    </source>
</evidence>
<dbReference type="AlphaFoldDB" id="A0A1Y2MI59"/>
<dbReference type="STRING" id="2074.BG845_06395"/>
<evidence type="ECO:0000256" key="1">
    <source>
        <dbReference type="ARBA" id="ARBA00023015"/>
    </source>
</evidence>
<dbReference type="RefSeq" id="WP_085916446.1">
    <property type="nucleotide sequence ID" value="NZ_AP018920.1"/>
</dbReference>
<dbReference type="InterPro" id="IPR039422">
    <property type="entry name" value="MarR/SlyA-like"/>
</dbReference>
<evidence type="ECO:0000259" key="4">
    <source>
        <dbReference type="PROSITE" id="PS50995"/>
    </source>
</evidence>
<dbReference type="InterPro" id="IPR036388">
    <property type="entry name" value="WH-like_DNA-bd_sf"/>
</dbReference>
<dbReference type="InterPro" id="IPR023187">
    <property type="entry name" value="Tscrpt_reg_MarR-type_CS"/>
</dbReference>
<dbReference type="Proteomes" id="UP000194360">
    <property type="component" value="Unassembled WGS sequence"/>
</dbReference>
<dbReference type="OrthoDB" id="3216907at2"/>
<keyword evidence="3" id="KW-0804">Transcription</keyword>
<dbReference type="PANTHER" id="PTHR33164">
    <property type="entry name" value="TRANSCRIPTIONAL REGULATOR, MARR FAMILY"/>
    <property type="match status" value="1"/>
</dbReference>
<name>A0A1Y2MI59_PSEAH</name>
<gene>
    <name evidence="5" type="primary">yusO_3</name>
    <name evidence="5" type="ORF">BG845_06395</name>
</gene>
<accession>A0A1Y2MI59</accession>
<sequence length="152" mass="16551">MPDPDSAGDLADSFWAVARRLRHASATALATWDLTPSQARALGALARHGELRPGGLAEHLRITPRSATEVVDGLAALGLVERVSDPDDRRAVQLHLTERGTATARAIRDARADDLRQVFDRLTEHDRVELTRILGELRRAAEDHTGIAADGR</sequence>
<protein>
    <submittedName>
        <fullName evidence="5">Putative HTH-type transcriptional regulator YusO</fullName>
    </submittedName>
</protein>
<dbReference type="Gene3D" id="1.10.10.10">
    <property type="entry name" value="Winged helix-like DNA-binding domain superfamily/Winged helix DNA-binding domain"/>
    <property type="match status" value="1"/>
</dbReference>
<keyword evidence="1" id="KW-0805">Transcription regulation</keyword>
<organism evidence="5 6">
    <name type="scientific">Pseudonocardia autotrophica</name>
    <name type="common">Amycolata autotrophica</name>
    <name type="synonym">Nocardia autotrophica</name>
    <dbReference type="NCBI Taxonomy" id="2074"/>
    <lineage>
        <taxon>Bacteria</taxon>
        <taxon>Bacillati</taxon>
        <taxon>Actinomycetota</taxon>
        <taxon>Actinomycetes</taxon>
        <taxon>Pseudonocardiales</taxon>
        <taxon>Pseudonocardiaceae</taxon>
        <taxon>Pseudonocardia</taxon>
    </lineage>
</organism>
<dbReference type="SMART" id="SM00347">
    <property type="entry name" value="HTH_MARR"/>
    <property type="match status" value="1"/>
</dbReference>
<dbReference type="GO" id="GO:0003677">
    <property type="term" value="F:DNA binding"/>
    <property type="evidence" value="ECO:0007669"/>
    <property type="project" value="UniProtKB-KW"/>
</dbReference>
<reference evidence="5 6" key="1">
    <citation type="submission" date="2016-09" db="EMBL/GenBank/DDBJ databases">
        <title>Pseudonocardia autotrophica DSM535, a candidate organism with high potential of specific P450 cytochromes.</title>
        <authorList>
            <person name="Grumaz C."/>
            <person name="Vainshtein Y."/>
            <person name="Kirstahler P."/>
            <person name="Sohn K."/>
        </authorList>
    </citation>
    <scope>NUCLEOTIDE SEQUENCE [LARGE SCALE GENOMIC DNA]</scope>
    <source>
        <strain evidence="5 6">DSM 535</strain>
    </source>
</reference>
<dbReference type="SUPFAM" id="SSF46785">
    <property type="entry name" value="Winged helix' DNA-binding domain"/>
    <property type="match status" value="1"/>
</dbReference>